<dbReference type="Proteomes" id="UP000002605">
    <property type="component" value="Chromosome 1"/>
</dbReference>
<dbReference type="GeneID" id="8045037"/>
<evidence type="ECO:0000256" key="17">
    <source>
        <dbReference type="SAM" id="SignalP"/>
    </source>
</evidence>
<keyword evidence="6 14" id="KW-0378">Hydrolase</keyword>
<evidence type="ECO:0000256" key="12">
    <source>
        <dbReference type="ARBA" id="ARBA00023180"/>
    </source>
</evidence>
<keyword evidence="21" id="KW-1185">Reference proteome</keyword>
<dbReference type="PANTHER" id="PTHR42884:SF14">
    <property type="entry name" value="NEUROENDOCRINE CONVERTASE 1"/>
    <property type="match status" value="1"/>
</dbReference>
<keyword evidence="10 16" id="KW-0472">Membrane</keyword>
<feature type="compositionally biased region" description="Low complexity" evidence="15">
    <location>
        <begin position="536"/>
        <end position="550"/>
    </location>
</feature>
<evidence type="ECO:0000256" key="8">
    <source>
        <dbReference type="ARBA" id="ARBA00022837"/>
    </source>
</evidence>
<dbReference type="GO" id="GO:0000139">
    <property type="term" value="C:Golgi membrane"/>
    <property type="evidence" value="ECO:0007669"/>
    <property type="project" value="TreeGrafter"/>
</dbReference>
<dbReference type="InterPro" id="IPR022398">
    <property type="entry name" value="Peptidase_S8_His-AS"/>
</dbReference>
<evidence type="ECO:0000313" key="20">
    <source>
        <dbReference type="EMBL" id="CAX45145.1"/>
    </source>
</evidence>
<dbReference type="RefSeq" id="XP_002417492.1">
    <property type="nucleotide sequence ID" value="XM_002417447.1"/>
</dbReference>
<evidence type="ECO:0000256" key="1">
    <source>
        <dbReference type="ARBA" id="ARBA00004370"/>
    </source>
</evidence>
<evidence type="ECO:0000256" key="10">
    <source>
        <dbReference type="ARBA" id="ARBA00023136"/>
    </source>
</evidence>
<organism evidence="20 21">
    <name type="scientific">Candida dubliniensis (strain CD36 / ATCC MYA-646 / CBS 7987 / NCPF 3949 / NRRL Y-17841)</name>
    <name type="common">Yeast</name>
    <dbReference type="NCBI Taxonomy" id="573826"/>
    <lineage>
        <taxon>Eukaryota</taxon>
        <taxon>Fungi</taxon>
        <taxon>Dikarya</taxon>
        <taxon>Ascomycota</taxon>
        <taxon>Saccharomycotina</taxon>
        <taxon>Pichiomycetes</taxon>
        <taxon>Debaryomycetaceae</taxon>
        <taxon>Candida/Lodderomyces clade</taxon>
        <taxon>Candida</taxon>
    </lineage>
</organism>
<keyword evidence="9 16" id="KW-1133">Transmembrane helix</keyword>
<dbReference type="AlphaFoldDB" id="B9W8S2"/>
<feature type="compositionally biased region" description="Low complexity" evidence="15">
    <location>
        <begin position="724"/>
        <end position="748"/>
    </location>
</feature>
<dbReference type="InterPro" id="IPR000209">
    <property type="entry name" value="Peptidase_S8/S53_dom"/>
</dbReference>
<evidence type="ECO:0000259" key="18">
    <source>
        <dbReference type="PROSITE" id="PS51829"/>
    </source>
</evidence>
<evidence type="ECO:0000256" key="11">
    <source>
        <dbReference type="ARBA" id="ARBA00023145"/>
    </source>
</evidence>
<dbReference type="FunFam" id="3.40.50.200:FF:000005">
    <property type="entry name" value="Proprotein convertase subtilisin/kexin type 7"/>
    <property type="match status" value="1"/>
</dbReference>
<keyword evidence="8" id="KW-0106">Calcium</keyword>
<proteinExistence type="inferred from homology"/>
<evidence type="ECO:0000256" key="15">
    <source>
        <dbReference type="SAM" id="MobiDB-lite"/>
    </source>
</evidence>
<gene>
    <name evidence="19" type="ordered locus">Cd36_08480</name>
    <name evidence="20" type="ORF">CD36_08480</name>
</gene>
<comment type="similarity">
    <text evidence="2">Belongs to the peptidase S8 family. Furin subfamily.</text>
</comment>
<evidence type="ECO:0000313" key="21">
    <source>
        <dbReference type="Proteomes" id="UP000002605"/>
    </source>
</evidence>
<accession>B9W8S2</accession>
<reference evidence="20 21" key="1">
    <citation type="journal article" date="2009" name="Genome Res.">
        <title>Comparative genomics of the fungal pathogens Candida dubliniensis and Candida albicans.</title>
        <authorList>
            <person name="Jackson A.P."/>
            <person name="Gamble J.A."/>
            <person name="Yeomans T."/>
            <person name="Moran G.P."/>
            <person name="Saunders D."/>
            <person name="Harris D."/>
            <person name="Aslett M."/>
            <person name="Barrell J.F."/>
            <person name="Butler G."/>
            <person name="Citiulo F."/>
            <person name="Coleman D.C."/>
            <person name="de Groot P.W.J."/>
            <person name="Goodwin T.J."/>
            <person name="Quail M.A."/>
            <person name="McQuillan J."/>
            <person name="Munro C.A."/>
            <person name="Pain A."/>
            <person name="Poulter R.T."/>
            <person name="Rajandream M.A."/>
            <person name="Renauld H."/>
            <person name="Spiering M.J."/>
            <person name="Tivey A."/>
            <person name="Gow N.A.R."/>
            <person name="Barrell B."/>
            <person name="Sullivan D.J."/>
            <person name="Berriman M."/>
        </authorList>
    </citation>
    <scope>NUCLEOTIDE SEQUENCE [LARGE SCALE GENOMIC DNA]</scope>
    <source>
        <strain evidence="21">CD36 / ATCC MYA-646 / CBS 7987 / NCPF 3949 / NRRL Y-17841</strain>
    </source>
</reference>
<dbReference type="PRINTS" id="PR00723">
    <property type="entry name" value="SUBTILISIN"/>
</dbReference>
<evidence type="ECO:0000256" key="5">
    <source>
        <dbReference type="ARBA" id="ARBA00022729"/>
    </source>
</evidence>
<evidence type="ECO:0000256" key="13">
    <source>
        <dbReference type="PIRSR" id="PIRSR615500-1"/>
    </source>
</evidence>
<feature type="signal peptide" evidence="17">
    <location>
        <begin position="1"/>
        <end position="20"/>
    </location>
</feature>
<dbReference type="InterPro" id="IPR015500">
    <property type="entry name" value="Peptidase_S8_subtilisin-rel"/>
</dbReference>
<dbReference type="Gene3D" id="3.40.50.200">
    <property type="entry name" value="Peptidase S8/S53 domain"/>
    <property type="match status" value="1"/>
</dbReference>
<evidence type="ECO:0000256" key="6">
    <source>
        <dbReference type="ARBA" id="ARBA00022801"/>
    </source>
</evidence>
<dbReference type="SUPFAM" id="SSF49785">
    <property type="entry name" value="Galactose-binding domain-like"/>
    <property type="match status" value="1"/>
</dbReference>
<dbReference type="GO" id="GO:0007323">
    <property type="term" value="P:peptide pheromone maturation"/>
    <property type="evidence" value="ECO:0007669"/>
    <property type="project" value="UniProtKB-ARBA"/>
</dbReference>
<evidence type="ECO:0000256" key="3">
    <source>
        <dbReference type="ARBA" id="ARBA00022670"/>
    </source>
</evidence>
<feature type="compositionally biased region" description="Low complexity" evidence="15">
    <location>
        <begin position="693"/>
        <end position="715"/>
    </location>
</feature>
<dbReference type="InterPro" id="IPR008979">
    <property type="entry name" value="Galactose-bd-like_sf"/>
</dbReference>
<keyword evidence="3 14" id="KW-0645">Protease</keyword>
<dbReference type="HOGENOM" id="CLU_002976_2_1_1"/>
<dbReference type="EMBL" id="FM992688">
    <property type="protein sequence ID" value="CAX45145.1"/>
    <property type="molecule type" value="Genomic_DNA"/>
</dbReference>
<evidence type="ECO:0000313" key="19">
    <source>
        <dbReference type="CGD" id="CAL0000171075"/>
    </source>
</evidence>
<dbReference type="InterPro" id="IPR034182">
    <property type="entry name" value="Kexin/furin"/>
</dbReference>
<feature type="region of interest" description="Disordered" evidence="15">
    <location>
        <begin position="687"/>
        <end position="780"/>
    </location>
</feature>
<evidence type="ECO:0000256" key="9">
    <source>
        <dbReference type="ARBA" id="ARBA00022989"/>
    </source>
</evidence>
<feature type="compositionally biased region" description="Acidic residues" evidence="15">
    <location>
        <begin position="832"/>
        <end position="847"/>
    </location>
</feature>
<dbReference type="InterPro" id="IPR023828">
    <property type="entry name" value="Peptidase_S8_Ser-AS"/>
</dbReference>
<evidence type="ECO:0000256" key="14">
    <source>
        <dbReference type="PROSITE-ProRule" id="PRU01240"/>
    </source>
</evidence>
<dbReference type="InterPro" id="IPR002884">
    <property type="entry name" value="P_dom"/>
</dbReference>
<feature type="active site" description="Charge relay system" evidence="13 14">
    <location>
        <position position="427"/>
    </location>
</feature>
<evidence type="ECO:0000256" key="7">
    <source>
        <dbReference type="ARBA" id="ARBA00022825"/>
    </source>
</evidence>
<dbReference type="PANTHER" id="PTHR42884">
    <property type="entry name" value="PROPROTEIN CONVERTASE SUBTILISIN/KEXIN-RELATED"/>
    <property type="match status" value="1"/>
</dbReference>
<dbReference type="FunFam" id="2.60.120.260:FF:000026">
    <property type="entry name" value="proprotein convertase subtilisin/kexin type 7"/>
    <property type="match status" value="1"/>
</dbReference>
<protein>
    <submittedName>
        <fullName evidence="20">Kexin, putative</fullName>
        <ecNumber evidence="20">3.4.21.61</ecNumber>
    </submittedName>
</protein>
<dbReference type="PROSITE" id="PS00138">
    <property type="entry name" value="SUBTILASE_SER"/>
    <property type="match status" value="1"/>
</dbReference>
<dbReference type="VEuPathDB" id="FungiDB:CD36_08480"/>
<evidence type="ECO:0000256" key="16">
    <source>
        <dbReference type="SAM" id="Phobius"/>
    </source>
</evidence>
<dbReference type="PROSITE" id="PS51892">
    <property type="entry name" value="SUBTILASE"/>
    <property type="match status" value="1"/>
</dbReference>
<keyword evidence="12" id="KW-0325">Glycoprotein</keyword>
<feature type="compositionally biased region" description="Basic and acidic residues" evidence="15">
    <location>
        <begin position="934"/>
        <end position="953"/>
    </location>
</feature>
<dbReference type="OrthoDB" id="300641at2759"/>
<keyword evidence="5 17" id="KW-0732">Signal</keyword>
<feature type="active site" description="Charge relay system" evidence="13 14">
    <location>
        <position position="218"/>
    </location>
</feature>
<feature type="transmembrane region" description="Helical" evidence="16">
    <location>
        <begin position="788"/>
        <end position="808"/>
    </location>
</feature>
<feature type="active site" description="Charge relay system" evidence="13 14">
    <location>
        <position position="256"/>
    </location>
</feature>
<dbReference type="Pfam" id="PF01483">
    <property type="entry name" value="P_proprotein"/>
    <property type="match status" value="1"/>
</dbReference>
<keyword evidence="4 16" id="KW-0812">Transmembrane</keyword>
<feature type="domain" description="P/Homo B" evidence="18">
    <location>
        <begin position="522"/>
        <end position="663"/>
    </location>
</feature>
<dbReference type="GO" id="GO:0004252">
    <property type="term" value="F:serine-type endopeptidase activity"/>
    <property type="evidence" value="ECO:0007669"/>
    <property type="project" value="UniProtKB-UniRule"/>
</dbReference>
<sequence>MLPIKLLIFLVGYLLSPTLQQQYQQIPPRDYENKNYFLIELNTTNSQKPLIDFINHYKGHYNFEHQLSSLDNHYVFSIDKSHPHNSFLGNHNSNEFNLIKRELGFEQDYEELISQVESIHWLPMKKLSKRIPVPIEMEQKEEEIMADRDDNDNTNNEQAINEAHKKLAQIASKLEIHDPEFTTQWHLINLKYPGHDVNVTGLWLEDILGQGIVTALVDDGVDAESEDIKQNFNSKGSWDFNNNGKSPLPRLFDDYHGTRCAGEIAAVKNDVCGIGVAWKSQVSGIRILSGPITSSDEADAMVYGLDTNDIYSCSWGPTDNGKVLSEPELIVKKAMIKGIQQGRDKKGAIYVFASGNGGRFGDSCNFDGYTNSIYSITVGAIDYKGLHPQYSEACSAVMVVTYSSGSGEHIHTTDIKKKCSATHGGTSAAAPLASGIYSLILSANPNLTWRDVQYISVLSATPINENDGNYQTTALNRKYSHKYGYGKTDAYKMVHFAKNWKNVKPQAWYYSDVIEVNETINTAPQQSPTKRDSDSDSNSNSNSKSNNKIIHSSVKVTEKDLKIMNVERVEHITVKVNIDSTYRGRVGMRIISPTGVISDLATFRINDASSRGFQNWTFMSVAHWGETGIGEWKVEVFVDDSKGDNVEIKFKDWQFRIFGESIDGDKAEIYDITKDYAAVRRELLEKEKQGDKSSTTTTIASSSTSSESDQKTTTSAQNNESTTSISQSENESASSSLSQEQQQPTESNSDSDSDTDTDSTDENKQEGDSNNDDNDNDNKKAKSDNTGFYLMSIAVVGFIAVLLVMKFHKTPGSGRRYRRRDGYEFDIIPGEDYSDSDDDDEEGDDDSDTRGNRHDDDSFDLGHRNDQRVLSSQQRQYDRQQDEARDRLFDDFNAESLPDYENDMFKIGDEDEEEEGQKHQTTTTNNSEGNSETSTKKSDGDIKDKDKDVVSTQ</sequence>
<dbReference type="SUPFAM" id="SSF52743">
    <property type="entry name" value="Subtilisin-like"/>
    <property type="match status" value="1"/>
</dbReference>
<dbReference type="PROSITE" id="PS00137">
    <property type="entry name" value="SUBTILASE_HIS"/>
    <property type="match status" value="1"/>
</dbReference>
<dbReference type="EC" id="3.4.21.61" evidence="20"/>
<dbReference type="InterPro" id="IPR036852">
    <property type="entry name" value="Peptidase_S8/S53_dom_sf"/>
</dbReference>
<dbReference type="Pfam" id="PF00082">
    <property type="entry name" value="Peptidase_S8"/>
    <property type="match status" value="1"/>
</dbReference>
<dbReference type="Gene3D" id="2.60.120.260">
    <property type="entry name" value="Galactose-binding domain-like"/>
    <property type="match status" value="1"/>
</dbReference>
<dbReference type="GO" id="GO:0016485">
    <property type="term" value="P:protein processing"/>
    <property type="evidence" value="ECO:0007669"/>
    <property type="project" value="TreeGrafter"/>
</dbReference>
<comment type="subcellular location">
    <subcellularLocation>
        <location evidence="1">Membrane</location>
    </subcellularLocation>
</comment>
<dbReference type="eggNOG" id="KOG3525">
    <property type="taxonomic scope" value="Eukaryota"/>
</dbReference>
<feature type="chain" id="PRO_5002892397" evidence="17">
    <location>
        <begin position="21"/>
        <end position="953"/>
    </location>
</feature>
<evidence type="ECO:0000256" key="2">
    <source>
        <dbReference type="ARBA" id="ARBA00005325"/>
    </source>
</evidence>
<keyword evidence="7 14" id="KW-0720">Serine protease</keyword>
<feature type="compositionally biased region" description="Basic and acidic residues" evidence="15">
    <location>
        <begin position="876"/>
        <end position="890"/>
    </location>
</feature>
<keyword evidence="11" id="KW-0865">Zymogen</keyword>
<feature type="compositionally biased region" description="Acidic residues" evidence="15">
    <location>
        <begin position="749"/>
        <end position="760"/>
    </location>
</feature>
<dbReference type="KEGG" id="cdu:CD36_08480"/>
<evidence type="ECO:0000256" key="4">
    <source>
        <dbReference type="ARBA" id="ARBA00022692"/>
    </source>
</evidence>
<feature type="region of interest" description="Disordered" evidence="15">
    <location>
        <begin position="827"/>
        <end position="953"/>
    </location>
</feature>
<dbReference type="PROSITE" id="PS51829">
    <property type="entry name" value="P_HOMO_B"/>
    <property type="match status" value="1"/>
</dbReference>
<feature type="region of interest" description="Disordered" evidence="15">
    <location>
        <begin position="521"/>
        <end position="550"/>
    </location>
</feature>
<feature type="compositionally biased region" description="Basic and acidic residues" evidence="15">
    <location>
        <begin position="848"/>
        <end position="867"/>
    </location>
</feature>
<dbReference type="CGD" id="CAL0000171075">
    <property type="gene designation" value="Cd36_08480"/>
</dbReference>
<dbReference type="CDD" id="cd04059">
    <property type="entry name" value="Peptidases_S8_Protein_convertases_Kexins_Furin-like"/>
    <property type="match status" value="1"/>
</dbReference>
<feature type="compositionally biased region" description="Low complexity" evidence="15">
    <location>
        <begin position="921"/>
        <end position="933"/>
    </location>
</feature>
<name>B9W8S2_CANDC</name>
<dbReference type="GO" id="GO:0005802">
    <property type="term" value="C:trans-Golgi network"/>
    <property type="evidence" value="ECO:0007669"/>
    <property type="project" value="TreeGrafter"/>
</dbReference>